<reference evidence="2" key="1">
    <citation type="submission" date="2021-03" db="EMBL/GenBank/DDBJ databases">
        <title>Comparative genomics and phylogenomic investigation of the class Geoglossomycetes provide insights into ecological specialization and systematics.</title>
        <authorList>
            <person name="Melie T."/>
            <person name="Pirro S."/>
            <person name="Miller A.N."/>
            <person name="Quandt A."/>
        </authorList>
    </citation>
    <scope>NUCLEOTIDE SEQUENCE</scope>
    <source>
        <strain evidence="2">GBOQ0MN5Z8</strain>
    </source>
</reference>
<protein>
    <recommendedName>
        <fullName evidence="4">Gastric mucin-like protein</fullName>
    </recommendedName>
</protein>
<dbReference type="AlphaFoldDB" id="A0A9P8L3V7"/>
<feature type="compositionally biased region" description="Basic and acidic residues" evidence="1">
    <location>
        <begin position="158"/>
        <end position="168"/>
    </location>
</feature>
<feature type="compositionally biased region" description="Basic and acidic residues" evidence="1">
    <location>
        <begin position="310"/>
        <end position="319"/>
    </location>
</feature>
<feature type="region of interest" description="Disordered" evidence="1">
    <location>
        <begin position="357"/>
        <end position="385"/>
    </location>
</feature>
<feature type="region of interest" description="Disordered" evidence="1">
    <location>
        <begin position="847"/>
        <end position="875"/>
    </location>
</feature>
<feature type="region of interest" description="Disordered" evidence="1">
    <location>
        <begin position="782"/>
        <end position="816"/>
    </location>
</feature>
<dbReference type="OrthoDB" id="5401106at2759"/>
<dbReference type="EMBL" id="JAGHQL010000054">
    <property type="protein sequence ID" value="KAH0542405.1"/>
    <property type="molecule type" value="Genomic_DNA"/>
</dbReference>
<comment type="caution">
    <text evidence="2">The sequence shown here is derived from an EMBL/GenBank/DDBJ whole genome shotgun (WGS) entry which is preliminary data.</text>
</comment>
<evidence type="ECO:0000313" key="3">
    <source>
        <dbReference type="Proteomes" id="UP000698800"/>
    </source>
</evidence>
<organism evidence="2 3">
    <name type="scientific">Glutinoglossum americanum</name>
    <dbReference type="NCBI Taxonomy" id="1670608"/>
    <lineage>
        <taxon>Eukaryota</taxon>
        <taxon>Fungi</taxon>
        <taxon>Dikarya</taxon>
        <taxon>Ascomycota</taxon>
        <taxon>Pezizomycotina</taxon>
        <taxon>Geoglossomycetes</taxon>
        <taxon>Geoglossales</taxon>
        <taxon>Geoglossaceae</taxon>
        <taxon>Glutinoglossum</taxon>
    </lineage>
</organism>
<evidence type="ECO:0000313" key="2">
    <source>
        <dbReference type="EMBL" id="KAH0542405.1"/>
    </source>
</evidence>
<feature type="compositionally biased region" description="Low complexity" evidence="1">
    <location>
        <begin position="789"/>
        <end position="810"/>
    </location>
</feature>
<feature type="region of interest" description="Disordered" evidence="1">
    <location>
        <begin position="139"/>
        <end position="168"/>
    </location>
</feature>
<sequence length="954" mass="104697">MPSRVVGGDRVDSHGQVVSLEGDVQTIITQLRLLPPSPRVLTLPSLSRSLSQAPIENESDARSFVLQAHRCFTQRCEQARNFLLSSPGDQPRLVLMNGGCVSAKRICISKITDELAGGNAEEGEQIFDELVRRGVAGLEEPTTPIPAPELAEAQITNREPESRLDGDRPFDQQIYVQSGYDELAVQPPIERGGAFPSAEDYNALQPHYLKPFAALTTTSSVYSQDNPLFDDLSAENVSAMPRSRRPSDRPSFIDPERMADVDARCESIYVPGINTNLENDTDEVVYGKAYAVSLNSSGSAEGATPRKVRSIPEFKNRDKASRHRAQTLDHVRSLEQMQNKSRNRAATVVPLSPVSPVSPISPISPEFPHKTTQCDESDSGSYDASPRRTFPYVAYVDQGTDAGVLLTPGKDAEAQVDLVEPSVQQPPEEVTFEPVFPLVEDLVITFLDGDRRHEIFDSVVRSYKDGSYPPLPLPANTVSAPPYAGSQGQSLSDGVRLTRYSIMTVETDVELIVHSNANYSHYRDTSLASNAKTTPRWPKRKTSLTNSPKLISNAQRFLEFYPLGFKTCLGAQDAFRMMLSGNIPALSLDNVPFTSPLQVYGSWKPVLRTDHGLDIRGRTVDQILAVGHEDGVHKDVYQTIVGQIERLGSKKSGLSKSSHVDARYLVSNALQSIAQQSPIDERTANPMAFPSVLAETLMPQIESYLAANESTRLLVIRFDPTLSQAMTELRRIFGEDIFKIAVVTKTSQDSSLPTILANVVSESGHSAAKTRRSDKLDRFFGETVRNTESSGSSITSRPSTSSSRRPTTSPNLLPETDFCISSNASSFETSEFLNSIREALISKNHFFEREQQGSSPPPSRRAPSSHGSKAHTPAAHTPVVHTSIAQTTEVQIPSLPPPPALGGSRPAAVRSEEKWKGFFDSEEDEIDRAMMPIVTRRVQGKANSRKAMKWLGLS</sequence>
<evidence type="ECO:0008006" key="4">
    <source>
        <dbReference type="Google" id="ProtNLM"/>
    </source>
</evidence>
<proteinExistence type="predicted"/>
<feature type="region of interest" description="Disordered" evidence="1">
    <location>
        <begin position="296"/>
        <end position="325"/>
    </location>
</feature>
<dbReference type="Proteomes" id="UP000698800">
    <property type="component" value="Unassembled WGS sequence"/>
</dbReference>
<keyword evidence="3" id="KW-1185">Reference proteome</keyword>
<evidence type="ECO:0000256" key="1">
    <source>
        <dbReference type="SAM" id="MobiDB-lite"/>
    </source>
</evidence>
<name>A0A9P8L3V7_9PEZI</name>
<accession>A0A9P8L3V7</accession>
<gene>
    <name evidence="2" type="ORF">FGG08_003160</name>
</gene>